<evidence type="ECO:0000313" key="1">
    <source>
        <dbReference type="EMBL" id="RUS88132.1"/>
    </source>
</evidence>
<comment type="caution">
    <text evidence="1">The sequence shown here is derived from an EMBL/GenBank/DDBJ whole genome shotgun (WGS) entry which is preliminary data.</text>
</comment>
<protein>
    <submittedName>
        <fullName evidence="1">Uncharacterized protein</fullName>
    </submittedName>
</protein>
<evidence type="ECO:0000313" key="2">
    <source>
        <dbReference type="Proteomes" id="UP000271974"/>
    </source>
</evidence>
<accession>A0A433U2T3</accession>
<gene>
    <name evidence="1" type="ORF">EGW08_004094</name>
</gene>
<proteinExistence type="predicted"/>
<sequence length="143" mass="16757">MNTTHCLSICFTAFTKVAQGSSAHQFGEQRRKKTYLRRECTFEIFANEVWPKISKKAKMDCHPSLVWTEIVSFIEGSFEALSSDGGHLNKEVYQTLGRKRAPNFSGDRSKVYDAFELYRKYKQDHHLFDESDLVYNIYKRLKE</sequence>
<organism evidence="1 2">
    <name type="scientific">Elysia chlorotica</name>
    <name type="common">Eastern emerald elysia</name>
    <name type="synonym">Sea slug</name>
    <dbReference type="NCBI Taxonomy" id="188477"/>
    <lineage>
        <taxon>Eukaryota</taxon>
        <taxon>Metazoa</taxon>
        <taxon>Spiralia</taxon>
        <taxon>Lophotrochozoa</taxon>
        <taxon>Mollusca</taxon>
        <taxon>Gastropoda</taxon>
        <taxon>Heterobranchia</taxon>
        <taxon>Euthyneura</taxon>
        <taxon>Panpulmonata</taxon>
        <taxon>Sacoglossa</taxon>
        <taxon>Placobranchoidea</taxon>
        <taxon>Plakobranchidae</taxon>
        <taxon>Elysia</taxon>
    </lineage>
</organism>
<reference evidence="1 2" key="1">
    <citation type="submission" date="2019-01" db="EMBL/GenBank/DDBJ databases">
        <title>A draft genome assembly of the solar-powered sea slug Elysia chlorotica.</title>
        <authorList>
            <person name="Cai H."/>
            <person name="Li Q."/>
            <person name="Fang X."/>
            <person name="Li J."/>
            <person name="Curtis N.E."/>
            <person name="Altenburger A."/>
            <person name="Shibata T."/>
            <person name="Feng M."/>
            <person name="Maeda T."/>
            <person name="Schwartz J.A."/>
            <person name="Shigenobu S."/>
            <person name="Lundholm N."/>
            <person name="Nishiyama T."/>
            <person name="Yang H."/>
            <person name="Hasebe M."/>
            <person name="Li S."/>
            <person name="Pierce S.K."/>
            <person name="Wang J."/>
        </authorList>
    </citation>
    <scope>NUCLEOTIDE SEQUENCE [LARGE SCALE GENOMIC DNA]</scope>
    <source>
        <strain evidence="1">EC2010</strain>
        <tissue evidence="1">Whole organism of an adult</tissue>
    </source>
</reference>
<dbReference type="Proteomes" id="UP000271974">
    <property type="component" value="Unassembled WGS sequence"/>
</dbReference>
<name>A0A433U2T3_ELYCH</name>
<dbReference type="PANTHER" id="PTHR21529:SF4">
    <property type="entry name" value="TPR AND ANKYRIN REPEAT-CONTAINING PROTEIN 1"/>
    <property type="match status" value="1"/>
</dbReference>
<dbReference type="InterPro" id="IPR039904">
    <property type="entry name" value="TRANK1"/>
</dbReference>
<dbReference type="OrthoDB" id="3156807at2759"/>
<dbReference type="PANTHER" id="PTHR21529">
    <property type="entry name" value="MAMMARY TURMOR VIRUS RECEPTOR HOMOLOG 1, 2 MTVR1, 2"/>
    <property type="match status" value="1"/>
</dbReference>
<dbReference type="STRING" id="188477.A0A433U2T3"/>
<dbReference type="AlphaFoldDB" id="A0A433U2T3"/>
<feature type="non-terminal residue" evidence="1">
    <location>
        <position position="143"/>
    </location>
</feature>
<keyword evidence="2" id="KW-1185">Reference proteome</keyword>
<dbReference type="EMBL" id="RQTK01000092">
    <property type="protein sequence ID" value="RUS88132.1"/>
    <property type="molecule type" value="Genomic_DNA"/>
</dbReference>